<protein>
    <submittedName>
        <fullName evidence="2">Peroxisomal membrane protein PEX21</fullName>
    </submittedName>
</protein>
<gene>
    <name evidence="2" type="primary">PEX21_2</name>
    <name evidence="2" type="ORF">g.51541</name>
</gene>
<feature type="region of interest" description="Disordered" evidence="1">
    <location>
        <begin position="1"/>
        <end position="22"/>
    </location>
</feature>
<accession>A0A1D1XNC4</accession>
<name>A0A1D1XNC4_9ARAE</name>
<sequence length="1139" mass="126537">MSEAEEELSREPPEEGSSSASASTMGRVMLTLMGARPRHLQSAISKLGPSPSRSSSGALLDESLCFLWRHVEDAAKKEEQLDHILIPIIEHFKEPTYSKQVLILIIWLCGNELLLQAILSNLTEIIMRKKDHFIAFSWCTFVRSLVELSVDQLFDEGKQGHRLSLLKILCRSIPCLVSITCRGSTLVDGFELPTRLSVAAADCTLVLSEALANEALNSEAGSSGIQFTDSRSKSKLFNLVPLSENEKNHDQTRVTHVSEDLETVHLLWHHLNELIILVEKLQAWSRKSLPLREKGLRQVLKWLKELKRHYVSVQDEAGSKLLMSGALLLASCWKHYGLLLRLVNQRFFKHSPQMLDQYISALEFYTQLDVDGDPGKLASSIETRKFFLNCMALLCGRLHGEQLETVISESGAKLVNVIISQLKCDHQDLVEVTLSILRAIMFRTDFSSGSSAAHTHQVEATLPLLLSLLDERDSTAKTVILLIAEFCYRNMDGQDLKEILKHLASGTHYQKKNAVDVIRELFSGYSDSVNKISPSLWQDIAKHLLECLGDEELIDHVEASNLFLYCDSNFVLPQLVQLSYSENEKVQFSAAQTLVSVLRHHGENFNVIELLLDSLSDILRNFGTTGKSVQCNSTLLLSGSKLDIDHVLKLTPKWSESVENWGVLIDKLIDKMFLNPSNAVLVRFMSYLSEPLAEAGDFVLHRVLIYMQEQDMDEDWVSNRSHASYASEDASRLRDYLLSRLCPLLMLRVIPLRVFDNLKSPALYGGLCSQESLKAKGDMCASKNDSISALLFNRAFGLFEYEDVRKLAAELCGRLHPHVLLPVVGYHLGCASECQDTLKLKACLFAVCTSLVARGRESGSHPSMSGIREAIDFVLSWPSVDADEVSKAQHGCIDCLALMICAEVQSSESWVHSSNNTTLREPRDHAGPGAITSSVLACVIQRLTCDEKGIALAEPDTCARQNVSPLQQKLPLPNKLTSNASSPPTFRLCMANVLISACQKVASSGRYVLAIRTLPALIFSIETIVDQEIRAACLQVLFSAVYHLKSSVLPYSSELIKLSIKALERGSEKEKIAAAKLLASLMASEDEIVDSISASLLEAKLVLARVSMTDSSKDLRQLCEKLLACVTSPPDNVFPVLWH</sequence>
<reference evidence="2" key="1">
    <citation type="submission" date="2015-07" db="EMBL/GenBank/DDBJ databases">
        <title>Transcriptome Assembly of Anthurium amnicola.</title>
        <authorList>
            <person name="Suzuki J."/>
        </authorList>
    </citation>
    <scope>NUCLEOTIDE SEQUENCE</scope>
</reference>
<dbReference type="Gene3D" id="1.25.10.10">
    <property type="entry name" value="Leucine-rich Repeat Variant"/>
    <property type="match status" value="2"/>
</dbReference>
<organism evidence="2">
    <name type="scientific">Anthurium amnicola</name>
    <dbReference type="NCBI Taxonomy" id="1678845"/>
    <lineage>
        <taxon>Eukaryota</taxon>
        <taxon>Viridiplantae</taxon>
        <taxon>Streptophyta</taxon>
        <taxon>Embryophyta</taxon>
        <taxon>Tracheophyta</taxon>
        <taxon>Spermatophyta</taxon>
        <taxon>Magnoliopsida</taxon>
        <taxon>Liliopsida</taxon>
        <taxon>Araceae</taxon>
        <taxon>Pothoideae</taxon>
        <taxon>Potheae</taxon>
        <taxon>Anthurium</taxon>
    </lineage>
</organism>
<proteinExistence type="predicted"/>
<dbReference type="SUPFAM" id="SSF48371">
    <property type="entry name" value="ARM repeat"/>
    <property type="match status" value="1"/>
</dbReference>
<dbReference type="InterPro" id="IPR011989">
    <property type="entry name" value="ARM-like"/>
</dbReference>
<dbReference type="EMBL" id="GDJX01024043">
    <property type="protein sequence ID" value="JAT43893.1"/>
    <property type="molecule type" value="Transcribed_RNA"/>
</dbReference>
<dbReference type="AlphaFoldDB" id="A0A1D1XNC4"/>
<dbReference type="PANTHER" id="PTHR37743:SF1">
    <property type="entry name" value="ARM REPEAT SUPERFAMILY PROTEIN"/>
    <property type="match status" value="1"/>
</dbReference>
<dbReference type="PANTHER" id="PTHR37743">
    <property type="entry name" value="ARM REPEAT SUPERFAMILY PROTEIN"/>
    <property type="match status" value="1"/>
</dbReference>
<dbReference type="InterPro" id="IPR016024">
    <property type="entry name" value="ARM-type_fold"/>
</dbReference>
<evidence type="ECO:0000313" key="2">
    <source>
        <dbReference type="EMBL" id="JAT43893.1"/>
    </source>
</evidence>
<evidence type="ECO:0000256" key="1">
    <source>
        <dbReference type="SAM" id="MobiDB-lite"/>
    </source>
</evidence>